<protein>
    <submittedName>
        <fullName evidence="1">Uncharacterized protein</fullName>
    </submittedName>
</protein>
<proteinExistence type="predicted"/>
<accession>A0A8S1RT14</accession>
<gene>
    <name evidence="1" type="ORF">PSON_ATCC_30995.1.T2920019</name>
</gene>
<reference evidence="1" key="1">
    <citation type="submission" date="2021-01" db="EMBL/GenBank/DDBJ databases">
        <authorList>
            <consortium name="Genoscope - CEA"/>
            <person name="William W."/>
        </authorList>
    </citation>
    <scope>NUCLEOTIDE SEQUENCE</scope>
</reference>
<comment type="caution">
    <text evidence="1">The sequence shown here is derived from an EMBL/GenBank/DDBJ whole genome shotgun (WGS) entry which is preliminary data.</text>
</comment>
<evidence type="ECO:0000313" key="2">
    <source>
        <dbReference type="Proteomes" id="UP000692954"/>
    </source>
</evidence>
<dbReference type="AlphaFoldDB" id="A0A8S1RT14"/>
<organism evidence="1 2">
    <name type="scientific">Paramecium sonneborni</name>
    <dbReference type="NCBI Taxonomy" id="65129"/>
    <lineage>
        <taxon>Eukaryota</taxon>
        <taxon>Sar</taxon>
        <taxon>Alveolata</taxon>
        <taxon>Ciliophora</taxon>
        <taxon>Intramacronucleata</taxon>
        <taxon>Oligohymenophorea</taxon>
        <taxon>Peniculida</taxon>
        <taxon>Parameciidae</taxon>
        <taxon>Paramecium</taxon>
    </lineage>
</organism>
<sequence length="233" mass="27667">MIKQFIFKGKEMVKICLEYIYYSVLMKKKLEQPQQVDYYQNWIKLDLKQEKIIYHQGGNQQSIFDWWIVFQEECQIITLYYKERNLNISIVLILKSIKNKFKLLKNTFQIQTFFASINFIQFIQQRKLKIDQKQHIKSLILQIIQLKYLGYGEVKEFLALNASLAFRCLIICLVPEFDLKMIIIICLLKSVIVIAECQLLDYKIKLAQNAYHATMADFTTRFAILGHVSNKNA</sequence>
<dbReference type="EMBL" id="CAJJDN010000292">
    <property type="protein sequence ID" value="CAD8130473.1"/>
    <property type="molecule type" value="Genomic_DNA"/>
</dbReference>
<dbReference type="Proteomes" id="UP000692954">
    <property type="component" value="Unassembled WGS sequence"/>
</dbReference>
<keyword evidence="2" id="KW-1185">Reference proteome</keyword>
<dbReference type="OrthoDB" id="537915at2759"/>
<evidence type="ECO:0000313" key="1">
    <source>
        <dbReference type="EMBL" id="CAD8130473.1"/>
    </source>
</evidence>
<name>A0A8S1RT14_9CILI</name>